<feature type="repeat" description="TPR" evidence="1">
    <location>
        <begin position="336"/>
        <end position="369"/>
    </location>
</feature>
<organism evidence="3 4">
    <name type="scientific">Bacteroides thetaiotaomicron</name>
    <dbReference type="NCBI Taxonomy" id="818"/>
    <lineage>
        <taxon>Bacteria</taxon>
        <taxon>Pseudomonadati</taxon>
        <taxon>Bacteroidota</taxon>
        <taxon>Bacteroidia</taxon>
        <taxon>Bacteroidales</taxon>
        <taxon>Bacteroidaceae</taxon>
        <taxon>Bacteroides</taxon>
    </lineage>
</organism>
<evidence type="ECO:0000256" key="2">
    <source>
        <dbReference type="SAM" id="MobiDB-lite"/>
    </source>
</evidence>
<protein>
    <recommendedName>
        <fullName evidence="5">Tetratricopeptide repeat protein</fullName>
    </recommendedName>
</protein>
<evidence type="ECO:0000256" key="1">
    <source>
        <dbReference type="PROSITE-ProRule" id="PRU00339"/>
    </source>
</evidence>
<gene>
    <name evidence="3" type="ORF">DW780_18175</name>
</gene>
<dbReference type="Gene3D" id="1.25.40.10">
    <property type="entry name" value="Tetratricopeptide repeat domain"/>
    <property type="match status" value="1"/>
</dbReference>
<dbReference type="InterPro" id="IPR011990">
    <property type="entry name" value="TPR-like_helical_dom_sf"/>
</dbReference>
<dbReference type="EMBL" id="QSJP01000018">
    <property type="protein sequence ID" value="RHD84961.1"/>
    <property type="molecule type" value="Genomic_DNA"/>
</dbReference>
<dbReference type="Proteomes" id="UP000284785">
    <property type="component" value="Unassembled WGS sequence"/>
</dbReference>
<dbReference type="SMART" id="SM00028">
    <property type="entry name" value="TPR"/>
    <property type="match status" value="2"/>
</dbReference>
<accession>A0A414HHS8</accession>
<dbReference type="Gene3D" id="3.40.50.300">
    <property type="entry name" value="P-loop containing nucleotide triphosphate hydrolases"/>
    <property type="match status" value="1"/>
</dbReference>
<dbReference type="InterPro" id="IPR019734">
    <property type="entry name" value="TPR_rpt"/>
</dbReference>
<name>A0A414HHS8_BACT4</name>
<proteinExistence type="predicted"/>
<dbReference type="InterPro" id="IPR027417">
    <property type="entry name" value="P-loop_NTPase"/>
</dbReference>
<dbReference type="Pfam" id="PF13181">
    <property type="entry name" value="TPR_8"/>
    <property type="match status" value="2"/>
</dbReference>
<feature type="region of interest" description="Disordered" evidence="2">
    <location>
        <begin position="127"/>
        <end position="159"/>
    </location>
</feature>
<dbReference type="RefSeq" id="WP_117981746.1">
    <property type="nucleotide sequence ID" value="NZ_CABJDH010000031.1"/>
</dbReference>
<comment type="caution">
    <text evidence="3">The sequence shown here is derived from an EMBL/GenBank/DDBJ whole genome shotgun (WGS) entry which is preliminary data.</text>
</comment>
<sequence>MNNIESIKEDYVIGDPIRIVCSLGIKEGYIVDFKDSRIKIRPFEEGRKPISISEESIKDFEEATPPQGSSLDAKLDTTNTPELGNSLYVKNEDLLLNAPSLSLSENKDHSEDTKQKVQDNTGEAIIQEQENDQFSEETTSKSSEKQTNSSNSFLSHKDEEKRILKEAKQKSKKNFNGGTANSLGDLASLLGVEDTITKIRKEENNDVIREMGEIQSVGPQFGFIRDFKTNAKLWFAVSELIEADKTNYTRGEYVVYTKSKNYAGDTALCIHKPMTIKNLLIIVDNLAKNGKRMDANEVLTHIFSSHPNCQAAIEKQKEINRSHQFSTYKTAYSTGGTSLYIKAKKYSDSKNFDKAIEYYKKAIDANQKIESAIKDLGMLYIQLAKKASTEMVASKYREEAKQLMENHRTSLDDTAGNLSYLENFYYAIKDFHNFKKIANTLLSNADEELEGPRHVFLLNKLASVLIREKQIDQARALLNKAIDLYPEGTGAMKLLEILDTASPHIDEEIESIISANEIEISSGKISEFIRTTLESFDDYAGVPLNAINKGKFKKEHLEVVRKLIEQFSEKEFAGRASDRARHLLTEAKMMLDLEPDNTFKLRSVLARYCNDMAKIHTYSNSSPDVVRFFYSEAFALEENYQATAQQVAYFLLSNVLDLEKLSKEFSKSPSINYALGLVLDDKADLKIWNTMIMMFMYNRGITANVLGKLYADSKLRVYAINALLSYGIREDIHTQEDFRNAWIRVIENRKNEYKQIIISLKSFEKITDIEMLSISLQNDLNSIIKSWICKLDIGRLQQLISSVSRLLRKYYDASGFRAKELNYHEICTFIKDLIQSIQEEPTKLSYEGLLPLLIQIKDLVDKSFEKFVESSEPSPSIDLLRTESAAIDQIVPLQIEVSTDKDSSPINNVEIKILSANGIEMISSGDNNPLRRSIEGGEKYIFKPIVKVSPLIMEQGAASIDIICEYSNGGKVKQNNSTHSLHLYNSTEYESIYNPYAPVAESGPLDAASNMFYGHKDYISGIVSAIMDSASKQVIIYGQKRSGKSSVLNRVKQELENAGAFCVLFSMGKIVRKISEFSFYYKILKTIKDELFLLTMDGKNVPEFSIPTKNEFIAEDEENPVETFSKYMQMFKLACRKTSGWENRRLVVMIDEFTYMYGAIKMNSISNTIMQQWKAVTQDPLTQFSAVLVGQDVVPAFKNEPYARNPFGVIEDLRLTYLDPADAKKLIVNPILNNNESRYVGGAADLIMDYTACNPYYIQIFCASLVDYINEKKYKSITEADVTDVANRLTSGVYALDHAKFENLLNARETEEDAESIEDGSEIDEAIMVYNDDDVETVLRAIAKASENKPFANRSDIKTNLDPDVEDGIIKQLYSRDVIDQKEKYQDEISHKEKYRFLKIKVRLYKEWLLKH</sequence>
<feature type="region of interest" description="Disordered" evidence="2">
    <location>
        <begin position="60"/>
        <end position="83"/>
    </location>
</feature>
<evidence type="ECO:0000313" key="3">
    <source>
        <dbReference type="EMBL" id="RHD84961.1"/>
    </source>
</evidence>
<keyword evidence="1" id="KW-0802">TPR repeat</keyword>
<reference evidence="3 4" key="1">
    <citation type="submission" date="2018-08" db="EMBL/GenBank/DDBJ databases">
        <title>A genome reference for cultivated species of the human gut microbiota.</title>
        <authorList>
            <person name="Zou Y."/>
            <person name="Xue W."/>
            <person name="Luo G."/>
        </authorList>
    </citation>
    <scope>NUCLEOTIDE SEQUENCE [LARGE SCALE GENOMIC DNA]</scope>
    <source>
        <strain evidence="3 4">AM30-26</strain>
    </source>
</reference>
<dbReference type="PROSITE" id="PS50005">
    <property type="entry name" value="TPR"/>
    <property type="match status" value="1"/>
</dbReference>
<feature type="compositionally biased region" description="Polar residues" evidence="2">
    <location>
        <begin position="66"/>
        <end position="83"/>
    </location>
</feature>
<evidence type="ECO:0008006" key="5">
    <source>
        <dbReference type="Google" id="ProtNLM"/>
    </source>
</evidence>
<dbReference type="SUPFAM" id="SSF52540">
    <property type="entry name" value="P-loop containing nucleoside triphosphate hydrolases"/>
    <property type="match status" value="1"/>
</dbReference>
<dbReference type="SUPFAM" id="SSF48452">
    <property type="entry name" value="TPR-like"/>
    <property type="match status" value="1"/>
</dbReference>
<evidence type="ECO:0000313" key="4">
    <source>
        <dbReference type="Proteomes" id="UP000284785"/>
    </source>
</evidence>